<protein>
    <recommendedName>
        <fullName evidence="3">ribonuclease H</fullName>
        <ecNumber evidence="3">3.1.26.4</ecNumber>
    </recommendedName>
</protein>
<dbReference type="InterPro" id="IPR036397">
    <property type="entry name" value="RNaseH_sf"/>
</dbReference>
<feature type="region of interest" description="Disordered" evidence="8">
    <location>
        <begin position="70"/>
        <end position="99"/>
    </location>
</feature>
<evidence type="ECO:0000256" key="3">
    <source>
        <dbReference type="ARBA" id="ARBA00012180"/>
    </source>
</evidence>
<dbReference type="InterPro" id="IPR002156">
    <property type="entry name" value="RNaseH_domain"/>
</dbReference>
<dbReference type="AlphaFoldDB" id="A0AA37GSZ2"/>
<keyword evidence="5" id="KW-0479">Metal-binding</keyword>
<evidence type="ECO:0000256" key="1">
    <source>
        <dbReference type="ARBA" id="ARBA00000077"/>
    </source>
</evidence>
<dbReference type="EMBL" id="BPPX01000023">
    <property type="protein sequence ID" value="GJC86688.1"/>
    <property type="molecule type" value="Genomic_DNA"/>
</dbReference>
<dbReference type="GO" id="GO:0046872">
    <property type="term" value="F:metal ion binding"/>
    <property type="evidence" value="ECO:0007669"/>
    <property type="project" value="UniProtKB-KW"/>
</dbReference>
<keyword evidence="4" id="KW-0540">Nuclease</keyword>
<dbReference type="CDD" id="cd13934">
    <property type="entry name" value="RNase_H_Dikarya_like"/>
    <property type="match status" value="1"/>
</dbReference>
<evidence type="ECO:0000313" key="10">
    <source>
        <dbReference type="EMBL" id="GJC86688.1"/>
    </source>
</evidence>
<dbReference type="GO" id="GO:0043137">
    <property type="term" value="P:DNA replication, removal of RNA primer"/>
    <property type="evidence" value="ECO:0007669"/>
    <property type="project" value="TreeGrafter"/>
</dbReference>
<reference evidence="10 11" key="1">
    <citation type="submission" date="2021-07" db="EMBL/GenBank/DDBJ databases">
        <title>Genome data of Colletotrichum spaethianum.</title>
        <authorList>
            <person name="Utami Y.D."/>
            <person name="Hiruma K."/>
        </authorList>
    </citation>
    <scope>NUCLEOTIDE SEQUENCE [LARGE SCALE GENOMIC DNA]</scope>
    <source>
        <strain evidence="10 11">MAFF 242679</strain>
    </source>
</reference>
<evidence type="ECO:0000259" key="9">
    <source>
        <dbReference type="PROSITE" id="PS50879"/>
    </source>
</evidence>
<evidence type="ECO:0000256" key="8">
    <source>
        <dbReference type="SAM" id="MobiDB-lite"/>
    </source>
</evidence>
<evidence type="ECO:0000313" key="11">
    <source>
        <dbReference type="Proteomes" id="UP001055172"/>
    </source>
</evidence>
<dbReference type="PROSITE" id="PS50879">
    <property type="entry name" value="RNASE_H_1"/>
    <property type="match status" value="1"/>
</dbReference>
<gene>
    <name evidence="10" type="ORF">ColLi_09526</name>
</gene>
<dbReference type="PANTHER" id="PTHR10642">
    <property type="entry name" value="RIBONUCLEASE H1"/>
    <property type="match status" value="1"/>
</dbReference>
<keyword evidence="7" id="KW-0378">Hydrolase</keyword>
<dbReference type="EC" id="3.1.26.4" evidence="3"/>
<evidence type="ECO:0000256" key="4">
    <source>
        <dbReference type="ARBA" id="ARBA00022722"/>
    </source>
</evidence>
<accession>A0AA37GSZ2</accession>
<name>A0AA37GSZ2_9PEZI</name>
<dbReference type="GO" id="GO:0003676">
    <property type="term" value="F:nucleic acid binding"/>
    <property type="evidence" value="ECO:0007669"/>
    <property type="project" value="InterPro"/>
</dbReference>
<dbReference type="Pfam" id="PF00075">
    <property type="entry name" value="RNase_H"/>
    <property type="match status" value="1"/>
</dbReference>
<evidence type="ECO:0000256" key="5">
    <source>
        <dbReference type="ARBA" id="ARBA00022723"/>
    </source>
</evidence>
<dbReference type="SUPFAM" id="SSF53098">
    <property type="entry name" value="Ribonuclease H-like"/>
    <property type="match status" value="1"/>
</dbReference>
<proteinExistence type="inferred from homology"/>
<comment type="catalytic activity">
    <reaction evidence="1">
        <text>Endonucleolytic cleavage to 5'-phosphomonoester.</text>
        <dbReference type="EC" id="3.1.26.4"/>
    </reaction>
</comment>
<evidence type="ECO:0000256" key="2">
    <source>
        <dbReference type="ARBA" id="ARBA00005300"/>
    </source>
</evidence>
<comment type="similarity">
    <text evidence="2">Belongs to the RNase H family.</text>
</comment>
<sequence length="366" mass="40942">MAWPEIDYVELPNGRTVTVCAPHQMVTCGKCCLDFSLDFDDDDNDDDSGDDELFGYDFNSPVPRDVSAAQVAGSRYGRPARPASEPLKVDDNEDMDDDEPSGPVFYAEIGVIDEVVCPESAESEGKRKAIEARTFPLAPEKTKHSGIVFASKFDQRRAIPLSPEDLFPFSRSRYTPVATPVKRFINRDNASECLIYTDGACFDNGAAGARGGCAFVFKPVYANDQSGKVAFKLEDRGPDGRVYRHTSNRAELRAVIAALRFRAWDGEGFRGIVIATDSTYVVNGATDWTRTWVRKGWRLTTDEPVKNRDLWEALLLDVEKLHDRGVKVRFWKIPRQYNHLADRAAKSAASTWKPTENFTDITDFSV</sequence>
<dbReference type="PANTHER" id="PTHR10642:SF26">
    <property type="entry name" value="RIBONUCLEASE H1"/>
    <property type="match status" value="1"/>
</dbReference>
<evidence type="ECO:0000256" key="6">
    <source>
        <dbReference type="ARBA" id="ARBA00022759"/>
    </source>
</evidence>
<keyword evidence="6" id="KW-0255">Endonuclease</keyword>
<keyword evidence="11" id="KW-1185">Reference proteome</keyword>
<feature type="domain" description="RNase H type-1" evidence="9">
    <location>
        <begin position="189"/>
        <end position="350"/>
    </location>
</feature>
<dbReference type="Gene3D" id="3.30.420.10">
    <property type="entry name" value="Ribonuclease H-like superfamily/Ribonuclease H"/>
    <property type="match status" value="1"/>
</dbReference>
<dbReference type="InterPro" id="IPR050092">
    <property type="entry name" value="RNase_H"/>
</dbReference>
<evidence type="ECO:0000256" key="7">
    <source>
        <dbReference type="ARBA" id="ARBA00022801"/>
    </source>
</evidence>
<dbReference type="GO" id="GO:0004523">
    <property type="term" value="F:RNA-DNA hybrid ribonuclease activity"/>
    <property type="evidence" value="ECO:0007669"/>
    <property type="project" value="UniProtKB-EC"/>
</dbReference>
<dbReference type="InterPro" id="IPR012337">
    <property type="entry name" value="RNaseH-like_sf"/>
</dbReference>
<organism evidence="10 11">
    <name type="scientific">Colletotrichum liriopes</name>
    <dbReference type="NCBI Taxonomy" id="708192"/>
    <lineage>
        <taxon>Eukaryota</taxon>
        <taxon>Fungi</taxon>
        <taxon>Dikarya</taxon>
        <taxon>Ascomycota</taxon>
        <taxon>Pezizomycotina</taxon>
        <taxon>Sordariomycetes</taxon>
        <taxon>Hypocreomycetidae</taxon>
        <taxon>Glomerellales</taxon>
        <taxon>Glomerellaceae</taxon>
        <taxon>Colletotrichum</taxon>
        <taxon>Colletotrichum spaethianum species complex</taxon>
    </lineage>
</organism>
<comment type="caution">
    <text evidence="10">The sequence shown here is derived from an EMBL/GenBank/DDBJ whole genome shotgun (WGS) entry which is preliminary data.</text>
</comment>
<dbReference type="Proteomes" id="UP001055172">
    <property type="component" value="Unassembled WGS sequence"/>
</dbReference>